<dbReference type="OrthoDB" id="2430612at2759"/>
<dbReference type="SUPFAM" id="SSF100920">
    <property type="entry name" value="Heat shock protein 70kD (HSP70), peptide-binding domain"/>
    <property type="match status" value="1"/>
</dbReference>
<protein>
    <submittedName>
        <fullName evidence="3">ATPase with role in protein import into the ER</fullName>
    </submittedName>
</protein>
<dbReference type="SUPFAM" id="SSF53067">
    <property type="entry name" value="Actin-like ATPase domain"/>
    <property type="match status" value="1"/>
</dbReference>
<gene>
    <name evidence="3" type="primary">KAR2_3</name>
    <name evidence="3" type="ORF">BGW38_005479</name>
</gene>
<dbReference type="EMBL" id="JAABOA010003475">
    <property type="protein sequence ID" value="KAF9578628.1"/>
    <property type="molecule type" value="Genomic_DNA"/>
</dbReference>
<reference evidence="3" key="1">
    <citation type="journal article" date="2020" name="Fungal Divers.">
        <title>Resolving the Mortierellaceae phylogeny through synthesis of multi-gene phylogenetics and phylogenomics.</title>
        <authorList>
            <person name="Vandepol N."/>
            <person name="Liber J."/>
            <person name="Desiro A."/>
            <person name="Na H."/>
            <person name="Kennedy M."/>
            <person name="Barry K."/>
            <person name="Grigoriev I.V."/>
            <person name="Miller A.N."/>
            <person name="O'Donnell K."/>
            <person name="Stajich J.E."/>
            <person name="Bonito G."/>
        </authorList>
    </citation>
    <scope>NUCLEOTIDE SEQUENCE</scope>
    <source>
        <strain evidence="3">KOD1015</strain>
    </source>
</reference>
<evidence type="ECO:0000256" key="2">
    <source>
        <dbReference type="ARBA" id="ARBA00022840"/>
    </source>
</evidence>
<dbReference type="Gene3D" id="2.60.34.10">
    <property type="entry name" value="Substrate Binding Domain Of DNAk, Chain A, domain 1"/>
    <property type="match status" value="1"/>
</dbReference>
<dbReference type="Gene3D" id="3.30.420.40">
    <property type="match status" value="2"/>
</dbReference>
<dbReference type="FunFam" id="3.90.640.10:FF:000003">
    <property type="entry name" value="Molecular chaperone DnaK"/>
    <property type="match status" value="1"/>
</dbReference>
<evidence type="ECO:0000313" key="3">
    <source>
        <dbReference type="EMBL" id="KAF9578628.1"/>
    </source>
</evidence>
<dbReference type="Proteomes" id="UP000780801">
    <property type="component" value="Unassembled WGS sequence"/>
</dbReference>
<evidence type="ECO:0000256" key="1">
    <source>
        <dbReference type="ARBA" id="ARBA00022741"/>
    </source>
</evidence>
<name>A0A9P6FN01_9FUNG</name>
<dbReference type="InterPro" id="IPR029047">
    <property type="entry name" value="HSP70_peptide-bd_sf"/>
</dbReference>
<comment type="caution">
    <text evidence="3">The sequence shown here is derived from an EMBL/GenBank/DDBJ whole genome shotgun (WGS) entry which is preliminary data.</text>
</comment>
<dbReference type="Gene3D" id="3.90.640.10">
    <property type="entry name" value="Actin, Chain A, domain 4"/>
    <property type="match status" value="1"/>
</dbReference>
<dbReference type="GO" id="GO:0005524">
    <property type="term" value="F:ATP binding"/>
    <property type="evidence" value="ECO:0007669"/>
    <property type="project" value="UniProtKB-KW"/>
</dbReference>
<keyword evidence="4" id="KW-1185">Reference proteome</keyword>
<keyword evidence="2" id="KW-0067">ATP-binding</keyword>
<dbReference type="PRINTS" id="PR00301">
    <property type="entry name" value="HEATSHOCK70"/>
</dbReference>
<sequence>MGICLSRTVQTKRNTCTHPTLSSTLTSRNRYVRYITAKYLYELVASAESIVGQAITSITIVLPDGQNIRTTAKEILNDRLKGNYTLYDHFNSGRASRFEVSVHEVDGGSYETVSSIYDQNLGGNDFNRLVIDHLLLVHKNKTGQDLRNDETFLNRLGSEVEYAKRVLSVQDWAQIDIESLQPGGQDLSEMLTRSQFEDVNMVLFNKTIMAIDQVLKESLMYTKDDIQDVVFSGGSAKVPFLQSAIREYFGSHPKYHGSDHSEDTVVLGAAKLAHWFQDRRHFDGAVCCFGVTPSTIGIKTADGAMFTFTDRDSDFLEINKMFTFSTAMDNQDRVVVRVFREDEERADQNVFLGGVELTGLAPAPKGDPKIRVRITSYSCGNYINLNVMDVATGRINGSIFTLSQPFLHDYGEEFQYAMLEEGSAEIKAAGEMILLPGN</sequence>
<evidence type="ECO:0000313" key="4">
    <source>
        <dbReference type="Proteomes" id="UP000780801"/>
    </source>
</evidence>
<organism evidence="3 4">
    <name type="scientific">Lunasporangiospora selenospora</name>
    <dbReference type="NCBI Taxonomy" id="979761"/>
    <lineage>
        <taxon>Eukaryota</taxon>
        <taxon>Fungi</taxon>
        <taxon>Fungi incertae sedis</taxon>
        <taxon>Mucoromycota</taxon>
        <taxon>Mortierellomycotina</taxon>
        <taxon>Mortierellomycetes</taxon>
        <taxon>Mortierellales</taxon>
        <taxon>Mortierellaceae</taxon>
        <taxon>Lunasporangiospora</taxon>
    </lineage>
</organism>
<dbReference type="Pfam" id="PF00012">
    <property type="entry name" value="HSP70"/>
    <property type="match status" value="1"/>
</dbReference>
<dbReference type="AlphaFoldDB" id="A0A9P6FN01"/>
<dbReference type="GO" id="GO:0140662">
    <property type="term" value="F:ATP-dependent protein folding chaperone"/>
    <property type="evidence" value="ECO:0007669"/>
    <property type="project" value="InterPro"/>
</dbReference>
<proteinExistence type="predicted"/>
<dbReference type="InterPro" id="IPR043129">
    <property type="entry name" value="ATPase_NBD"/>
</dbReference>
<dbReference type="InterPro" id="IPR013126">
    <property type="entry name" value="Hsp_70_fam"/>
</dbReference>
<accession>A0A9P6FN01</accession>
<keyword evidence="1" id="KW-0547">Nucleotide-binding</keyword>
<dbReference type="PANTHER" id="PTHR19375">
    <property type="entry name" value="HEAT SHOCK PROTEIN 70KDA"/>
    <property type="match status" value="1"/>
</dbReference>